<dbReference type="EMBL" id="BIMW01000059">
    <property type="protein sequence ID" value="GCE93057.1"/>
    <property type="molecule type" value="Genomic_DNA"/>
</dbReference>
<protein>
    <recommendedName>
        <fullName evidence="2">Glycosyltransferase 2-like domain-containing protein</fullName>
    </recommendedName>
</protein>
<dbReference type="InterPro" id="IPR001173">
    <property type="entry name" value="Glyco_trans_2-like"/>
</dbReference>
<dbReference type="PANTHER" id="PTHR43630:SF2">
    <property type="entry name" value="GLYCOSYLTRANSFERASE"/>
    <property type="match status" value="1"/>
</dbReference>
<dbReference type="GeneID" id="301682008"/>
<feature type="repeat" description="TPR" evidence="1">
    <location>
        <begin position="345"/>
        <end position="378"/>
    </location>
</feature>
<dbReference type="SUPFAM" id="SSF48452">
    <property type="entry name" value="TPR-like"/>
    <property type="match status" value="1"/>
</dbReference>
<dbReference type="Gene3D" id="1.25.40.10">
    <property type="entry name" value="Tetratricopeptide repeat domain"/>
    <property type="match status" value="2"/>
</dbReference>
<dbReference type="PANTHER" id="PTHR43630">
    <property type="entry name" value="POLY-BETA-1,6-N-ACETYL-D-GLUCOSAMINE SYNTHASE"/>
    <property type="match status" value="1"/>
</dbReference>
<evidence type="ECO:0000313" key="4">
    <source>
        <dbReference type="Proteomes" id="UP000326169"/>
    </source>
</evidence>
<name>A0A5M3T2H4_LIMPL</name>
<gene>
    <name evidence="3" type="ORF">NIES46_11060</name>
</gene>
<dbReference type="InterPro" id="IPR029044">
    <property type="entry name" value="Nucleotide-diphossugar_trans"/>
</dbReference>
<proteinExistence type="predicted"/>
<keyword evidence="4" id="KW-1185">Reference proteome</keyword>
<dbReference type="InterPro" id="IPR011990">
    <property type="entry name" value="TPR-like_helical_dom_sf"/>
</dbReference>
<feature type="domain" description="Glycosyltransferase 2-like" evidence="2">
    <location>
        <begin position="4"/>
        <end position="158"/>
    </location>
</feature>
<dbReference type="Gene3D" id="3.90.550.10">
    <property type="entry name" value="Spore Coat Polysaccharide Biosynthesis Protein SpsA, Chain A"/>
    <property type="match status" value="1"/>
</dbReference>
<reference evidence="3 4" key="1">
    <citation type="journal article" date="2019" name="J Genomics">
        <title>The Draft Genome of a Hydrogen-producing Cyanobacterium, Arthrospira platensis NIES-46.</title>
        <authorList>
            <person name="Suzuki S."/>
            <person name="Yamaguchi H."/>
            <person name="Kawachi M."/>
        </authorList>
    </citation>
    <scope>NUCLEOTIDE SEQUENCE [LARGE SCALE GENOMIC DNA]</scope>
    <source>
        <strain evidence="3 4">NIES-46</strain>
    </source>
</reference>
<dbReference type="PROSITE" id="PS50293">
    <property type="entry name" value="TPR_REGION"/>
    <property type="match status" value="1"/>
</dbReference>
<dbReference type="Proteomes" id="UP000326169">
    <property type="component" value="Unassembled WGS sequence"/>
</dbReference>
<feature type="repeat" description="TPR" evidence="1">
    <location>
        <begin position="240"/>
        <end position="273"/>
    </location>
</feature>
<evidence type="ECO:0000259" key="2">
    <source>
        <dbReference type="Pfam" id="PF00535"/>
    </source>
</evidence>
<comment type="caution">
    <text evidence="3">The sequence shown here is derived from an EMBL/GenBank/DDBJ whole genome shotgun (WGS) entry which is preliminary data.</text>
</comment>
<dbReference type="SMART" id="SM00028">
    <property type="entry name" value="TPR"/>
    <property type="match status" value="5"/>
</dbReference>
<keyword evidence="1" id="KW-0802">TPR repeat</keyword>
<dbReference type="CDD" id="cd02511">
    <property type="entry name" value="Beta4Glucosyltransferase"/>
    <property type="match status" value="1"/>
</dbReference>
<feature type="repeat" description="TPR" evidence="1">
    <location>
        <begin position="311"/>
        <end position="344"/>
    </location>
</feature>
<accession>A0A5M3T2H4</accession>
<evidence type="ECO:0000313" key="3">
    <source>
        <dbReference type="EMBL" id="GCE93057.1"/>
    </source>
</evidence>
<feature type="repeat" description="TPR" evidence="1">
    <location>
        <begin position="277"/>
        <end position="310"/>
    </location>
</feature>
<dbReference type="SUPFAM" id="SSF53448">
    <property type="entry name" value="Nucleotide-diphospho-sugar transferases"/>
    <property type="match status" value="1"/>
</dbReference>
<evidence type="ECO:0000256" key="1">
    <source>
        <dbReference type="PROSITE-ProRule" id="PRU00339"/>
    </source>
</evidence>
<dbReference type="Pfam" id="PF00515">
    <property type="entry name" value="TPR_1"/>
    <property type="match status" value="1"/>
</dbReference>
<organism evidence="3 4">
    <name type="scientific">Limnospira platensis NIES-46</name>
    <dbReference type="NCBI Taxonomy" id="1236695"/>
    <lineage>
        <taxon>Bacteria</taxon>
        <taxon>Bacillati</taxon>
        <taxon>Cyanobacteriota</taxon>
        <taxon>Cyanophyceae</taxon>
        <taxon>Oscillatoriophycideae</taxon>
        <taxon>Oscillatoriales</taxon>
        <taxon>Sirenicapillariaceae</taxon>
        <taxon>Limnospira</taxon>
    </lineage>
</organism>
<sequence length="397" mass="44189">MKLSFCIIAKNEAHQLGECLQTVGKLVDEMIVVDTGSRDGTPEVAKNMGARVYEFSWCDDFASARNAGLKYVTGDWVLVLDADERLMEGIIPQIRGLINQEDYLLINLVRQEIGAVQSPYSLVSRLFRNHPDLYFSRPYHALVDDSVMEILRREPQWRIGSIPEIAIAHYGYSADAIAEKNKQQRACEAMESYLKQHPDDPYLASKLGALYVQLGKLSAGIDLLEKGLKQASGIEGGTMYELHYHLGIAYSKRGQLEVAEAQYQKAIAVNVFPQLKIGAYNNLGNLLKGRGNLKAALWAYETTIEIDPLFSLGYYNLGMTLRAMGNSQKAIASYQKAISLNPHYGEAYQNLGAALLGIGNIPDSLKAFQTAISVYEQTNPPEAKRLKKTLSEMGWRL</sequence>
<dbReference type="PROSITE" id="PS50005">
    <property type="entry name" value="TPR"/>
    <property type="match status" value="4"/>
</dbReference>
<dbReference type="Pfam" id="PF00535">
    <property type="entry name" value="Glycos_transf_2"/>
    <property type="match status" value="1"/>
</dbReference>
<dbReference type="Pfam" id="PF13432">
    <property type="entry name" value="TPR_16"/>
    <property type="match status" value="1"/>
</dbReference>
<dbReference type="InterPro" id="IPR019734">
    <property type="entry name" value="TPR_rpt"/>
</dbReference>
<dbReference type="RefSeq" id="WP_152088420.1">
    <property type="nucleotide sequence ID" value="NZ_BIMW01000059.1"/>
</dbReference>